<comment type="caution">
    <text evidence="2">The sequence shown here is derived from an EMBL/GenBank/DDBJ whole genome shotgun (WGS) entry which is preliminary data.</text>
</comment>
<evidence type="ECO:0000256" key="1">
    <source>
        <dbReference type="SAM" id="MobiDB-lite"/>
    </source>
</evidence>
<sequence length="202" mass="20195">SVFTSNPWATGSAAASAPDNTSDGNGTPITTNSQTLAITISGIGNKDSTASSLSSNVNQTPVSPTGTISTSNFSAFISTVWAAGSTARSAPDNTSDINDTPTTTNSQTPTITTADIRNNDSTASPVYTNVTLSAAATSVQHSVNVTTGTDSTQTRIGPTSTLPTSTFAVFTSNAWATGSAAASTPDNASDSNDALATTNSQT</sequence>
<feature type="compositionally biased region" description="Polar residues" evidence="1">
    <location>
        <begin position="88"/>
        <end position="99"/>
    </location>
</feature>
<dbReference type="EMBL" id="CAJOBA010100653">
    <property type="protein sequence ID" value="CAF4518880.1"/>
    <property type="molecule type" value="Genomic_DNA"/>
</dbReference>
<feature type="region of interest" description="Disordered" evidence="1">
    <location>
        <begin position="88"/>
        <end position="119"/>
    </location>
</feature>
<accession>A0A8S2XYH0</accession>
<evidence type="ECO:0000313" key="2">
    <source>
        <dbReference type="EMBL" id="CAF4518880.1"/>
    </source>
</evidence>
<evidence type="ECO:0000313" key="3">
    <source>
        <dbReference type="Proteomes" id="UP000682733"/>
    </source>
</evidence>
<reference evidence="2" key="1">
    <citation type="submission" date="2021-02" db="EMBL/GenBank/DDBJ databases">
        <authorList>
            <person name="Nowell W R."/>
        </authorList>
    </citation>
    <scope>NUCLEOTIDE SEQUENCE</scope>
</reference>
<feature type="region of interest" description="Disordered" evidence="1">
    <location>
        <begin position="178"/>
        <end position="202"/>
    </location>
</feature>
<feature type="compositionally biased region" description="Polar residues" evidence="1">
    <location>
        <begin position="18"/>
        <end position="30"/>
    </location>
</feature>
<organism evidence="2 3">
    <name type="scientific">Didymodactylos carnosus</name>
    <dbReference type="NCBI Taxonomy" id="1234261"/>
    <lineage>
        <taxon>Eukaryota</taxon>
        <taxon>Metazoa</taxon>
        <taxon>Spiralia</taxon>
        <taxon>Gnathifera</taxon>
        <taxon>Rotifera</taxon>
        <taxon>Eurotatoria</taxon>
        <taxon>Bdelloidea</taxon>
        <taxon>Philodinida</taxon>
        <taxon>Philodinidae</taxon>
        <taxon>Didymodactylos</taxon>
    </lineage>
</organism>
<feature type="compositionally biased region" description="Low complexity" evidence="1">
    <location>
        <begin position="100"/>
        <end position="113"/>
    </location>
</feature>
<feature type="region of interest" description="Disordered" evidence="1">
    <location>
        <begin position="1"/>
        <end position="30"/>
    </location>
</feature>
<dbReference type="Proteomes" id="UP000682733">
    <property type="component" value="Unassembled WGS sequence"/>
</dbReference>
<feature type="non-terminal residue" evidence="2">
    <location>
        <position position="1"/>
    </location>
</feature>
<proteinExistence type="predicted"/>
<feature type="non-terminal residue" evidence="2">
    <location>
        <position position="202"/>
    </location>
</feature>
<dbReference type="AlphaFoldDB" id="A0A8S2XYH0"/>
<protein>
    <submittedName>
        <fullName evidence="2">Uncharacterized protein</fullName>
    </submittedName>
</protein>
<name>A0A8S2XYH0_9BILA</name>
<gene>
    <name evidence="2" type="ORF">TMI583_LOCUS48638</name>
</gene>